<gene>
    <name evidence="1" type="ORF">DICPUDRAFT_94288</name>
</gene>
<reference evidence="2" key="1">
    <citation type="journal article" date="2011" name="Genome Biol.">
        <title>Comparative genomics of the social amoebae Dictyostelium discoideum and Dictyostelium purpureum.</title>
        <authorList>
            <consortium name="US DOE Joint Genome Institute (JGI-PGF)"/>
            <person name="Sucgang R."/>
            <person name="Kuo A."/>
            <person name="Tian X."/>
            <person name="Salerno W."/>
            <person name="Parikh A."/>
            <person name="Feasley C.L."/>
            <person name="Dalin E."/>
            <person name="Tu H."/>
            <person name="Huang E."/>
            <person name="Barry K."/>
            <person name="Lindquist E."/>
            <person name="Shapiro H."/>
            <person name="Bruce D."/>
            <person name="Schmutz J."/>
            <person name="Salamov A."/>
            <person name="Fey P."/>
            <person name="Gaudet P."/>
            <person name="Anjard C."/>
            <person name="Babu M.M."/>
            <person name="Basu S."/>
            <person name="Bushmanova Y."/>
            <person name="van der Wel H."/>
            <person name="Katoh-Kurasawa M."/>
            <person name="Dinh C."/>
            <person name="Coutinho P.M."/>
            <person name="Saito T."/>
            <person name="Elias M."/>
            <person name="Schaap P."/>
            <person name="Kay R.R."/>
            <person name="Henrissat B."/>
            <person name="Eichinger L."/>
            <person name="Rivero F."/>
            <person name="Putnam N.H."/>
            <person name="West C.M."/>
            <person name="Loomis W.F."/>
            <person name="Chisholm R.L."/>
            <person name="Shaulsky G."/>
            <person name="Strassmann J.E."/>
            <person name="Queller D.C."/>
            <person name="Kuspa A."/>
            <person name="Grigoriev I.V."/>
        </authorList>
    </citation>
    <scope>NUCLEOTIDE SEQUENCE [LARGE SCALE GENOMIC DNA]</scope>
    <source>
        <strain evidence="2">QSDP1</strain>
    </source>
</reference>
<evidence type="ECO:0000313" key="2">
    <source>
        <dbReference type="Proteomes" id="UP000001064"/>
    </source>
</evidence>
<dbReference type="VEuPathDB" id="AmoebaDB:DICPUDRAFT_94288"/>
<sequence>MIQNINFNTSPTVEYILKEKKEIISKMELKNRDIKNLFKGILRYSTSRSLMLARDVFPNFDFEITSSLILELISYENSRYDIIECLYYQNLIPNLQSLLYQNNLPLFSVRYENPLKYNVITVTKSMFILIHTIIKNQKI</sequence>
<accession>F0ZHP6</accession>
<protein>
    <submittedName>
        <fullName evidence="1">Expressed protein</fullName>
    </submittedName>
</protein>
<dbReference type="Proteomes" id="UP000001064">
    <property type="component" value="Unassembled WGS sequence"/>
</dbReference>
<proteinExistence type="predicted"/>
<dbReference type="InParanoid" id="F0ZHP6"/>
<dbReference type="RefSeq" id="XP_003286940.1">
    <property type="nucleotide sequence ID" value="XM_003286892.1"/>
</dbReference>
<dbReference type="EMBL" id="GL871023">
    <property type="protein sequence ID" value="EGC36568.1"/>
    <property type="molecule type" value="Genomic_DNA"/>
</dbReference>
<evidence type="ECO:0000313" key="1">
    <source>
        <dbReference type="EMBL" id="EGC36568.1"/>
    </source>
</evidence>
<name>F0ZHP6_DICPU</name>
<dbReference type="KEGG" id="dpp:DICPUDRAFT_94288"/>
<keyword evidence="2" id="KW-1185">Reference proteome</keyword>
<dbReference type="AlphaFoldDB" id="F0ZHP6"/>
<dbReference type="GeneID" id="10500414"/>
<organism evidence="1 2">
    <name type="scientific">Dictyostelium purpureum</name>
    <name type="common">Slime mold</name>
    <dbReference type="NCBI Taxonomy" id="5786"/>
    <lineage>
        <taxon>Eukaryota</taxon>
        <taxon>Amoebozoa</taxon>
        <taxon>Evosea</taxon>
        <taxon>Eumycetozoa</taxon>
        <taxon>Dictyostelia</taxon>
        <taxon>Dictyosteliales</taxon>
        <taxon>Dictyosteliaceae</taxon>
        <taxon>Dictyostelium</taxon>
    </lineage>
</organism>